<dbReference type="CDD" id="cd00067">
    <property type="entry name" value="GAL4"/>
    <property type="match status" value="1"/>
</dbReference>
<dbReference type="GO" id="GO:0006351">
    <property type="term" value="P:DNA-templated transcription"/>
    <property type="evidence" value="ECO:0007669"/>
    <property type="project" value="InterPro"/>
</dbReference>
<dbReference type="GO" id="GO:0000981">
    <property type="term" value="F:DNA-binding transcription factor activity, RNA polymerase II-specific"/>
    <property type="evidence" value="ECO:0007669"/>
    <property type="project" value="InterPro"/>
</dbReference>
<dbReference type="PROSITE" id="PS50048">
    <property type="entry name" value="ZN2_CY6_FUNGAL_2"/>
    <property type="match status" value="1"/>
</dbReference>
<dbReference type="CDD" id="cd12148">
    <property type="entry name" value="fungal_TF_MHR"/>
    <property type="match status" value="1"/>
</dbReference>
<keyword evidence="2" id="KW-0479">Metal-binding</keyword>
<dbReference type="PhylomeDB" id="S7ZNN1"/>
<dbReference type="SUPFAM" id="SSF57701">
    <property type="entry name" value="Zn2/Cys6 DNA-binding domain"/>
    <property type="match status" value="1"/>
</dbReference>
<comment type="subcellular location">
    <subcellularLocation>
        <location evidence="1">Nucleus</location>
    </subcellularLocation>
</comment>
<keyword evidence="7" id="KW-0010">Activator</keyword>
<dbReference type="PANTHER" id="PTHR47655:SF2">
    <property type="entry name" value="QUINIC ACID UTILIZATION ACTIVATOR"/>
    <property type="match status" value="1"/>
</dbReference>
<feature type="region of interest" description="Disordered" evidence="10">
    <location>
        <begin position="672"/>
        <end position="712"/>
    </location>
</feature>
<evidence type="ECO:0000256" key="7">
    <source>
        <dbReference type="ARBA" id="ARBA00023159"/>
    </source>
</evidence>
<evidence type="ECO:0000256" key="3">
    <source>
        <dbReference type="ARBA" id="ARBA00022833"/>
    </source>
</evidence>
<dbReference type="Pfam" id="PF00172">
    <property type="entry name" value="Zn_clus"/>
    <property type="match status" value="1"/>
</dbReference>
<sequence length="839" mass="92964">MSSELGQGTGPNSKLKRGLIDADDDGRANAPDDSAQPKRQRVSRACDNCRTKKDKCDGARPVCSTCASLGRQCTYKTNPKKRGLPTGYIRSLELLWGLVFQKIRGSEDVMRALMKSTNLLGHLAAMGKEAEGSDTLLASFKNSMMLRDIERMLVVLEQPQEDREQSTCPPDDAETPLDVDTVLASPEAREWQIPTEMNHKRHSPPRAAQQSPADVRRSHRSQEAGVQTLPSTEMSSPIRARSGIEEPSTTAGRVLLELPPNVWSLLDVYFTYTQCWLPILEKHDMLRTAYQYTDGPLMMSSDVAGSGDHAALWAILALATFQYAANKSSYERSAQSRSGNAAQLFHIARSLIPAEGYSYELGHVQALLILSLINLGQHQWNAAWMLVGQAIRIAQILRLDQPSFEVATHSITRTAGRAQHVFLACFLLETLTAEQTSQLPCLRKGDLARVGTVSEDGLEEWHPWEDQTGFSPSHSFRLSMQRGPLHALSTFNHLISLVSILNDLCFIKRDPTASRAQLDSLQIQLHRWVSSLPRSSRIELQNRQSNPPSPHVFSLEILYRSTVMSLNMHIASREGDNHLSQLSHRGRAVESSQALYQLLHFFMDTYSCAAATPIFGMILSQCLRDSVHQNGPGNSRATFWPKLESLNSHLRQMWMTADSLHGPAGRKFELQQDYSEHSESQTPPRQVLSTSAPHHSLSSTNFSPDLDGHSRRPMNSMLATPWLRNTSGLSETSYVTMTPTSSLASMAGVLGPSAHTGHPKRNSQSTEPSLSLVQESALNHESDIPYGGQYSTYAEPSLGHDPFTEVDDYGSVRRQAPQRIAPDLDALFDELASLDGAEK</sequence>
<accession>S7ZNN1</accession>
<protein>
    <recommendedName>
        <fullName evidence="11">Zn(2)-C6 fungal-type domain-containing protein</fullName>
    </recommendedName>
</protein>
<dbReference type="GO" id="GO:0008270">
    <property type="term" value="F:zinc ion binding"/>
    <property type="evidence" value="ECO:0007669"/>
    <property type="project" value="InterPro"/>
</dbReference>
<dbReference type="InterPro" id="IPR001138">
    <property type="entry name" value="Zn2Cys6_DnaBD"/>
</dbReference>
<keyword evidence="5" id="KW-0805">Transcription regulation</keyword>
<gene>
    <name evidence="12" type="ORF">PDE_07240</name>
</gene>
<feature type="compositionally biased region" description="Polar residues" evidence="10">
    <location>
        <begin position="1"/>
        <end position="12"/>
    </location>
</feature>
<feature type="region of interest" description="Disordered" evidence="10">
    <location>
        <begin position="1"/>
        <end position="43"/>
    </location>
</feature>
<dbReference type="EMBL" id="KB644414">
    <property type="protein sequence ID" value="EPS32280.1"/>
    <property type="molecule type" value="Genomic_DNA"/>
</dbReference>
<dbReference type="Pfam" id="PF04082">
    <property type="entry name" value="Fungal_trans"/>
    <property type="match status" value="1"/>
</dbReference>
<dbReference type="SMART" id="SM00066">
    <property type="entry name" value="GAL4"/>
    <property type="match status" value="1"/>
</dbReference>
<dbReference type="STRING" id="933388.S7ZNN1"/>
<dbReference type="SMART" id="SM00906">
    <property type="entry name" value="Fungal_trans"/>
    <property type="match status" value="1"/>
</dbReference>
<dbReference type="HOGENOM" id="CLU_007607_1_1_1"/>
<feature type="domain" description="Zn(2)-C6 fungal-type" evidence="11">
    <location>
        <begin position="45"/>
        <end position="75"/>
    </location>
</feature>
<proteinExistence type="predicted"/>
<dbReference type="eggNOG" id="ENOG502S3FG">
    <property type="taxonomic scope" value="Eukaryota"/>
</dbReference>
<keyword evidence="6" id="KW-0238">DNA-binding</keyword>
<evidence type="ECO:0000256" key="1">
    <source>
        <dbReference type="ARBA" id="ARBA00004123"/>
    </source>
</evidence>
<evidence type="ECO:0000256" key="5">
    <source>
        <dbReference type="ARBA" id="ARBA00023015"/>
    </source>
</evidence>
<feature type="region of interest" description="Disordered" evidence="10">
    <location>
        <begin position="752"/>
        <end position="773"/>
    </location>
</feature>
<feature type="region of interest" description="Disordered" evidence="10">
    <location>
        <begin position="188"/>
        <end position="246"/>
    </location>
</feature>
<evidence type="ECO:0000256" key="10">
    <source>
        <dbReference type="SAM" id="MobiDB-lite"/>
    </source>
</evidence>
<dbReference type="Proteomes" id="UP000019376">
    <property type="component" value="Unassembled WGS sequence"/>
</dbReference>
<dbReference type="InterPro" id="IPR007219">
    <property type="entry name" value="XnlR_reg_dom"/>
</dbReference>
<evidence type="ECO:0000313" key="13">
    <source>
        <dbReference type="Proteomes" id="UP000019376"/>
    </source>
</evidence>
<keyword evidence="13" id="KW-1185">Reference proteome</keyword>
<evidence type="ECO:0000256" key="8">
    <source>
        <dbReference type="ARBA" id="ARBA00023163"/>
    </source>
</evidence>
<feature type="compositionally biased region" description="Polar residues" evidence="10">
    <location>
        <begin position="680"/>
        <end position="703"/>
    </location>
</feature>
<dbReference type="InterPro" id="IPR052783">
    <property type="entry name" value="Metabolic/Drug-Res_Regulator"/>
</dbReference>
<evidence type="ECO:0000256" key="2">
    <source>
        <dbReference type="ARBA" id="ARBA00022723"/>
    </source>
</evidence>
<dbReference type="GO" id="GO:0005634">
    <property type="term" value="C:nucleus"/>
    <property type="evidence" value="ECO:0007669"/>
    <property type="project" value="UniProtKB-SubCell"/>
</dbReference>
<evidence type="ECO:0000256" key="4">
    <source>
        <dbReference type="ARBA" id="ARBA00022911"/>
    </source>
</evidence>
<dbReference type="FunFam" id="4.10.240.10:FF:000005">
    <property type="entry name" value="Quinic acid utilization activator"/>
    <property type="match status" value="1"/>
</dbReference>
<reference evidence="12 13" key="1">
    <citation type="journal article" date="2013" name="PLoS ONE">
        <title>Genomic and secretomic analyses reveal unique features of the lignocellulolytic enzyme system of Penicillium decumbens.</title>
        <authorList>
            <person name="Liu G."/>
            <person name="Zhang L."/>
            <person name="Wei X."/>
            <person name="Zou G."/>
            <person name="Qin Y."/>
            <person name="Ma L."/>
            <person name="Li J."/>
            <person name="Zheng H."/>
            <person name="Wang S."/>
            <person name="Wang C."/>
            <person name="Xun L."/>
            <person name="Zhao G.-P."/>
            <person name="Zhou Z."/>
            <person name="Qu Y."/>
        </authorList>
    </citation>
    <scope>NUCLEOTIDE SEQUENCE [LARGE SCALE GENOMIC DNA]</scope>
    <source>
        <strain evidence="13">114-2 / CGMCC 5302</strain>
    </source>
</reference>
<keyword evidence="4" id="KW-0672">Quinate metabolism</keyword>
<keyword evidence="9" id="KW-0539">Nucleus</keyword>
<dbReference type="Gene3D" id="4.10.240.10">
    <property type="entry name" value="Zn(2)-C6 fungal-type DNA-binding domain"/>
    <property type="match status" value="1"/>
</dbReference>
<dbReference type="GO" id="GO:0045944">
    <property type="term" value="P:positive regulation of transcription by RNA polymerase II"/>
    <property type="evidence" value="ECO:0007669"/>
    <property type="project" value="TreeGrafter"/>
</dbReference>
<dbReference type="GO" id="GO:0003677">
    <property type="term" value="F:DNA binding"/>
    <property type="evidence" value="ECO:0007669"/>
    <property type="project" value="UniProtKB-KW"/>
</dbReference>
<feature type="compositionally biased region" description="Polar residues" evidence="10">
    <location>
        <begin position="224"/>
        <end position="235"/>
    </location>
</feature>
<evidence type="ECO:0000256" key="6">
    <source>
        <dbReference type="ARBA" id="ARBA00023125"/>
    </source>
</evidence>
<evidence type="ECO:0000259" key="11">
    <source>
        <dbReference type="PROSITE" id="PS50048"/>
    </source>
</evidence>
<feature type="compositionally biased region" description="Polar residues" evidence="10">
    <location>
        <begin position="762"/>
        <end position="773"/>
    </location>
</feature>
<dbReference type="OrthoDB" id="3364175at2759"/>
<dbReference type="InterPro" id="IPR036864">
    <property type="entry name" value="Zn2-C6_fun-type_DNA-bd_sf"/>
</dbReference>
<keyword evidence="8" id="KW-0804">Transcription</keyword>
<evidence type="ECO:0000313" key="12">
    <source>
        <dbReference type="EMBL" id="EPS32280.1"/>
    </source>
</evidence>
<dbReference type="PROSITE" id="PS00463">
    <property type="entry name" value="ZN2_CY6_FUNGAL_1"/>
    <property type="match status" value="1"/>
</dbReference>
<evidence type="ECO:0000256" key="9">
    <source>
        <dbReference type="ARBA" id="ARBA00023242"/>
    </source>
</evidence>
<name>S7ZNN1_PENO1</name>
<dbReference type="PANTHER" id="PTHR47655">
    <property type="entry name" value="QUINIC ACID UTILIZATION ACTIVATOR"/>
    <property type="match status" value="1"/>
</dbReference>
<dbReference type="AlphaFoldDB" id="S7ZNN1"/>
<keyword evidence="3" id="KW-0862">Zinc</keyword>
<organism evidence="12 13">
    <name type="scientific">Penicillium oxalicum (strain 114-2 / CGMCC 5302)</name>
    <name type="common">Penicillium decumbens</name>
    <dbReference type="NCBI Taxonomy" id="933388"/>
    <lineage>
        <taxon>Eukaryota</taxon>
        <taxon>Fungi</taxon>
        <taxon>Dikarya</taxon>
        <taxon>Ascomycota</taxon>
        <taxon>Pezizomycotina</taxon>
        <taxon>Eurotiomycetes</taxon>
        <taxon>Eurotiomycetidae</taxon>
        <taxon>Eurotiales</taxon>
        <taxon>Aspergillaceae</taxon>
        <taxon>Penicillium</taxon>
    </lineage>
</organism>